<dbReference type="GO" id="GO:0005886">
    <property type="term" value="C:plasma membrane"/>
    <property type="evidence" value="ECO:0007669"/>
    <property type="project" value="TreeGrafter"/>
</dbReference>
<keyword evidence="3" id="KW-0597">Phosphoprotein</keyword>
<dbReference type="PANTHER" id="PTHR45138">
    <property type="entry name" value="REGULATORY COMPONENTS OF SENSORY TRANSDUCTION SYSTEM"/>
    <property type="match status" value="1"/>
</dbReference>
<dbReference type="SMART" id="SM00448">
    <property type="entry name" value="REC"/>
    <property type="match status" value="1"/>
</dbReference>
<dbReference type="InterPro" id="IPR050469">
    <property type="entry name" value="Diguanylate_Cyclase"/>
</dbReference>
<dbReference type="RefSeq" id="WP_210803447.1">
    <property type="nucleotide sequence ID" value="NZ_JAGQDE010000017.1"/>
</dbReference>
<sequence length="330" mass="36275">MIGAHDFLPPELLGAQRPCLLVVDDEPLNVQALYTVFAKDCQVLVATDGESALALCARRQPDLVLLDIGLPGIDGFEVCRRLQSQPETRGIPVIFVTARDDADAETQGLSCGAVDFIVKPIHPAIVRARVRTHLTLKLQGDLLRQMVFVDGLTGVHNRRFFDERLDAEWGRALRNRTPLSLLMVDIDHFKRFNDQLGHQSGDQRLRQVAEVLRRCIRRTSDVVARYGGEEFACVLPDSEPEAVMLLGRMIVERVREDSGHLDPNHPSTVSVGVACKPADFAPRDGSYQDLLALADSQLYAAKAGGRNTLRGRVMGQTESLPLPSLSLAGG</sequence>
<comment type="caution">
    <text evidence="6">The sequence shown here is derived from an EMBL/GenBank/DDBJ whole genome shotgun (WGS) entry which is preliminary data.</text>
</comment>
<dbReference type="Pfam" id="PF00990">
    <property type="entry name" value="GGDEF"/>
    <property type="match status" value="1"/>
</dbReference>
<evidence type="ECO:0000313" key="6">
    <source>
        <dbReference type="EMBL" id="MBQ0960772.1"/>
    </source>
</evidence>
<dbReference type="SMART" id="SM00267">
    <property type="entry name" value="GGDEF"/>
    <property type="match status" value="1"/>
</dbReference>
<dbReference type="SUPFAM" id="SSF55073">
    <property type="entry name" value="Nucleotide cyclase"/>
    <property type="match status" value="1"/>
</dbReference>
<dbReference type="PROSITE" id="PS50110">
    <property type="entry name" value="RESPONSE_REGULATORY"/>
    <property type="match status" value="1"/>
</dbReference>
<comment type="catalytic activity">
    <reaction evidence="2">
        <text>2 GTP = 3',3'-c-di-GMP + 2 diphosphate</text>
        <dbReference type="Rhea" id="RHEA:24898"/>
        <dbReference type="ChEBI" id="CHEBI:33019"/>
        <dbReference type="ChEBI" id="CHEBI:37565"/>
        <dbReference type="ChEBI" id="CHEBI:58805"/>
        <dbReference type="EC" id="2.7.7.65"/>
    </reaction>
</comment>
<organism evidence="6 7">
    <name type="scientific">Ideonella aquatica</name>
    <dbReference type="NCBI Taxonomy" id="2824119"/>
    <lineage>
        <taxon>Bacteria</taxon>
        <taxon>Pseudomonadati</taxon>
        <taxon>Pseudomonadota</taxon>
        <taxon>Betaproteobacteria</taxon>
        <taxon>Burkholderiales</taxon>
        <taxon>Sphaerotilaceae</taxon>
        <taxon>Ideonella</taxon>
    </lineage>
</organism>
<dbReference type="GO" id="GO:1902201">
    <property type="term" value="P:negative regulation of bacterial-type flagellum-dependent cell motility"/>
    <property type="evidence" value="ECO:0007669"/>
    <property type="project" value="TreeGrafter"/>
</dbReference>
<evidence type="ECO:0000259" key="4">
    <source>
        <dbReference type="PROSITE" id="PS50110"/>
    </source>
</evidence>
<dbReference type="Gene3D" id="3.40.50.2300">
    <property type="match status" value="1"/>
</dbReference>
<dbReference type="GO" id="GO:0052621">
    <property type="term" value="F:diguanylate cyclase activity"/>
    <property type="evidence" value="ECO:0007669"/>
    <property type="project" value="UniProtKB-EC"/>
</dbReference>
<dbReference type="InterPro" id="IPR029787">
    <property type="entry name" value="Nucleotide_cyclase"/>
</dbReference>
<dbReference type="FunFam" id="3.30.70.270:FF:000001">
    <property type="entry name" value="Diguanylate cyclase domain protein"/>
    <property type="match status" value="1"/>
</dbReference>
<dbReference type="EC" id="2.7.7.65" evidence="1"/>
<dbReference type="PANTHER" id="PTHR45138:SF9">
    <property type="entry name" value="DIGUANYLATE CYCLASE DGCM-RELATED"/>
    <property type="match status" value="1"/>
</dbReference>
<feature type="modified residue" description="4-aspartylphosphate" evidence="3">
    <location>
        <position position="67"/>
    </location>
</feature>
<accession>A0A940YPT9</accession>
<dbReference type="AlphaFoldDB" id="A0A940YPT9"/>
<dbReference type="InterPro" id="IPR043128">
    <property type="entry name" value="Rev_trsase/Diguanyl_cyclase"/>
</dbReference>
<reference evidence="6" key="1">
    <citation type="submission" date="2021-04" db="EMBL/GenBank/DDBJ databases">
        <title>The genome sequence of Ideonella sp. 4Y11.</title>
        <authorList>
            <person name="Liu Y."/>
        </authorList>
    </citation>
    <scope>NUCLEOTIDE SEQUENCE</scope>
    <source>
        <strain evidence="6">4Y11</strain>
    </source>
</reference>
<dbReference type="Proteomes" id="UP000678374">
    <property type="component" value="Unassembled WGS sequence"/>
</dbReference>
<keyword evidence="7" id="KW-1185">Reference proteome</keyword>
<dbReference type="InterPro" id="IPR011006">
    <property type="entry name" value="CheY-like_superfamily"/>
</dbReference>
<keyword evidence="6" id="KW-0808">Transferase</keyword>
<dbReference type="SUPFAM" id="SSF52172">
    <property type="entry name" value="CheY-like"/>
    <property type="match status" value="1"/>
</dbReference>
<keyword evidence="6" id="KW-0548">Nucleotidyltransferase</keyword>
<feature type="domain" description="Response regulatory" evidence="4">
    <location>
        <begin position="19"/>
        <end position="134"/>
    </location>
</feature>
<evidence type="ECO:0000259" key="5">
    <source>
        <dbReference type="PROSITE" id="PS50887"/>
    </source>
</evidence>
<dbReference type="EMBL" id="JAGQDE010000017">
    <property type="protein sequence ID" value="MBQ0960772.1"/>
    <property type="molecule type" value="Genomic_DNA"/>
</dbReference>
<dbReference type="CDD" id="cd01949">
    <property type="entry name" value="GGDEF"/>
    <property type="match status" value="1"/>
</dbReference>
<dbReference type="GO" id="GO:0043709">
    <property type="term" value="P:cell adhesion involved in single-species biofilm formation"/>
    <property type="evidence" value="ECO:0007669"/>
    <property type="project" value="TreeGrafter"/>
</dbReference>
<proteinExistence type="predicted"/>
<dbReference type="GO" id="GO:0000160">
    <property type="term" value="P:phosphorelay signal transduction system"/>
    <property type="evidence" value="ECO:0007669"/>
    <property type="project" value="InterPro"/>
</dbReference>
<feature type="domain" description="GGDEF" evidence="5">
    <location>
        <begin position="177"/>
        <end position="314"/>
    </location>
</feature>
<evidence type="ECO:0000256" key="1">
    <source>
        <dbReference type="ARBA" id="ARBA00012528"/>
    </source>
</evidence>
<dbReference type="Gene3D" id="3.30.70.270">
    <property type="match status" value="1"/>
</dbReference>
<evidence type="ECO:0000256" key="3">
    <source>
        <dbReference type="PROSITE-ProRule" id="PRU00169"/>
    </source>
</evidence>
<dbReference type="Pfam" id="PF00072">
    <property type="entry name" value="Response_reg"/>
    <property type="match status" value="1"/>
</dbReference>
<evidence type="ECO:0000313" key="7">
    <source>
        <dbReference type="Proteomes" id="UP000678374"/>
    </source>
</evidence>
<name>A0A940YPT9_9BURK</name>
<dbReference type="PROSITE" id="PS50887">
    <property type="entry name" value="GGDEF"/>
    <property type="match status" value="1"/>
</dbReference>
<gene>
    <name evidence="6" type="ORF">KAK06_17585</name>
</gene>
<dbReference type="InterPro" id="IPR001789">
    <property type="entry name" value="Sig_transdc_resp-reg_receiver"/>
</dbReference>
<protein>
    <recommendedName>
        <fullName evidence="1">diguanylate cyclase</fullName>
        <ecNumber evidence="1">2.7.7.65</ecNumber>
    </recommendedName>
</protein>
<dbReference type="InterPro" id="IPR000160">
    <property type="entry name" value="GGDEF_dom"/>
</dbReference>
<dbReference type="NCBIfam" id="TIGR00254">
    <property type="entry name" value="GGDEF"/>
    <property type="match status" value="1"/>
</dbReference>
<evidence type="ECO:0000256" key="2">
    <source>
        <dbReference type="ARBA" id="ARBA00034247"/>
    </source>
</evidence>